<name>U5T0Y5_9GAMM</name>
<dbReference type="PANTHER" id="PTHR43022">
    <property type="entry name" value="PROTEIN SMF"/>
    <property type="match status" value="1"/>
</dbReference>
<dbReference type="AlphaFoldDB" id="U5T0Y5"/>
<dbReference type="PATRIC" id="fig|1335757.3.peg.51"/>
<dbReference type="RefSeq" id="WP_023364837.1">
    <property type="nucleotide sequence ID" value="NC_022664.1"/>
</dbReference>
<dbReference type="InterPro" id="IPR057666">
    <property type="entry name" value="DrpA_SLOG"/>
</dbReference>
<organism evidence="4 5">
    <name type="scientific">Spiribacter curvatus</name>
    <dbReference type="NCBI Taxonomy" id="1335757"/>
    <lineage>
        <taxon>Bacteria</taxon>
        <taxon>Pseudomonadati</taxon>
        <taxon>Pseudomonadota</taxon>
        <taxon>Gammaproteobacteria</taxon>
        <taxon>Chromatiales</taxon>
        <taxon>Ectothiorhodospiraceae</taxon>
        <taxon>Spiribacter</taxon>
    </lineage>
</organism>
<proteinExistence type="inferred from homology"/>
<keyword evidence="5" id="KW-1185">Reference proteome</keyword>
<dbReference type="InterPro" id="IPR041614">
    <property type="entry name" value="DprA_WH"/>
</dbReference>
<evidence type="ECO:0000259" key="3">
    <source>
        <dbReference type="Pfam" id="PF17782"/>
    </source>
</evidence>
<evidence type="ECO:0000313" key="5">
    <source>
        <dbReference type="Proteomes" id="UP000017640"/>
    </source>
</evidence>
<evidence type="ECO:0000313" key="4">
    <source>
        <dbReference type="EMBL" id="AGY91080.1"/>
    </source>
</evidence>
<feature type="domain" description="Smf/DprA SLOG" evidence="2">
    <location>
        <begin position="81"/>
        <end position="289"/>
    </location>
</feature>
<sequence>MTDAALESWLCMARLKGVGPQASNRILEAYGDPDRYLAASEADRAARGLPKAAVTAPRDRAAVADGIAADRRWAEAADCHIITRDDPRYPPALARIGDPPPVLFVRGDADVLVQPQIAVVGARHASESGRRTAEAFAAHLAAAGLTITSGLALGIDTAAHEGALAVGGATVAVMATGPDRVYPRDNHPLAHSIGQHGAIVTEMPVGTPVTRGLFPRRNRLIAGLSVGTVVIEAGRNSGALGTAYRAIDSGREAMAVPGSIHNPVAKGCHALIRAGARLVESADQVIEEIRAAVEGFTPQTPAPMAGGNDDTEHPESDWAALDEEEIAVLEAMGHDPIAFETLLRRASLTPDILSSILLKLELSGDIAPSSGGYYMRTSNRAGG</sequence>
<dbReference type="EMBL" id="CP005990">
    <property type="protein sequence ID" value="AGY91080.1"/>
    <property type="molecule type" value="Genomic_DNA"/>
</dbReference>
<dbReference type="OrthoDB" id="9785707at2"/>
<dbReference type="Gene3D" id="1.10.10.10">
    <property type="entry name" value="Winged helix-like DNA-binding domain superfamily/Winged helix DNA-binding domain"/>
    <property type="match status" value="1"/>
</dbReference>
<dbReference type="NCBIfam" id="TIGR00732">
    <property type="entry name" value="dprA"/>
    <property type="match status" value="1"/>
</dbReference>
<evidence type="ECO:0000259" key="2">
    <source>
        <dbReference type="Pfam" id="PF02481"/>
    </source>
</evidence>
<dbReference type="Proteomes" id="UP000017640">
    <property type="component" value="Chromosome"/>
</dbReference>
<dbReference type="GO" id="GO:0009294">
    <property type="term" value="P:DNA-mediated transformation"/>
    <property type="evidence" value="ECO:0007669"/>
    <property type="project" value="InterPro"/>
</dbReference>
<dbReference type="SUPFAM" id="SSF102405">
    <property type="entry name" value="MCP/YpsA-like"/>
    <property type="match status" value="1"/>
</dbReference>
<comment type="similarity">
    <text evidence="1">Belongs to the DprA/Smf family.</text>
</comment>
<protein>
    <submittedName>
        <fullName evidence="4">Uncharacterized protein</fullName>
    </submittedName>
</protein>
<dbReference type="HOGENOM" id="CLU_029601_1_1_6"/>
<reference evidence="4 5" key="1">
    <citation type="journal article" date="2013" name="BMC Genomics">
        <title>Genomes of "Spiribacter", a streamlined, successful halophilic bacterium.</title>
        <authorList>
            <person name="Lopez-Perez M."/>
            <person name="Ghai R."/>
            <person name="Leon M.J."/>
            <person name="Rodriguez-Olmos A."/>
            <person name="Copa-Patino J.L."/>
            <person name="Soliveri J."/>
            <person name="Sanchez-Porro C."/>
            <person name="Ventosa A."/>
            <person name="Rodriguez-Valera F."/>
        </authorList>
    </citation>
    <scope>NUCLEOTIDE SEQUENCE [LARGE SCALE GENOMIC DNA]</scope>
    <source>
        <strain evidence="4 5">UAH-SP71</strain>
    </source>
</reference>
<dbReference type="InterPro" id="IPR036388">
    <property type="entry name" value="WH-like_DNA-bd_sf"/>
</dbReference>
<feature type="domain" description="DprA winged helix" evidence="3">
    <location>
        <begin position="318"/>
        <end position="372"/>
    </location>
</feature>
<dbReference type="InterPro" id="IPR003488">
    <property type="entry name" value="DprA"/>
</dbReference>
<dbReference type="PANTHER" id="PTHR43022:SF1">
    <property type="entry name" value="PROTEIN SMF"/>
    <property type="match status" value="1"/>
</dbReference>
<gene>
    <name evidence="4" type="ORF">SPICUR_00255</name>
</gene>
<dbReference type="Pfam" id="PF02481">
    <property type="entry name" value="DNA_processg_A"/>
    <property type="match status" value="1"/>
</dbReference>
<dbReference type="Gene3D" id="3.40.50.450">
    <property type="match status" value="1"/>
</dbReference>
<dbReference type="Pfam" id="PF17782">
    <property type="entry name" value="WHD_DprA"/>
    <property type="match status" value="1"/>
</dbReference>
<accession>U5T0Y5</accession>
<evidence type="ECO:0000256" key="1">
    <source>
        <dbReference type="ARBA" id="ARBA00006525"/>
    </source>
</evidence>
<dbReference type="eggNOG" id="COG0758">
    <property type="taxonomic scope" value="Bacteria"/>
</dbReference>
<dbReference type="KEGG" id="spiu:SPICUR_00255"/>
<dbReference type="STRING" id="1335757.SPICUR_00255"/>